<name>A0ACC0BI33_CATRO</name>
<evidence type="ECO:0000313" key="1">
    <source>
        <dbReference type="EMBL" id="KAI5672287.1"/>
    </source>
</evidence>
<proteinExistence type="predicted"/>
<protein>
    <submittedName>
        <fullName evidence="1">Uncharacterized protein</fullName>
    </submittedName>
</protein>
<accession>A0ACC0BI33</accession>
<gene>
    <name evidence="1" type="ORF">M9H77_12651</name>
</gene>
<keyword evidence="2" id="KW-1185">Reference proteome</keyword>
<sequence length="196" mass="22408">MEKELGNFRKDLPISLSLISSLMCYEVSLVGLELFFESYLSHEFLLKDFEDRMGANLELFKNQEANEVNQKKFGMALLVFDPGGWVGIPWISLILGVGVRLKKIKDNDGNEANGTVAYLEEALKNKLEGFEDHEKVSKLFSICSISKDHSREQVGRETWLSVGEELLYRRRKSMKNNTEGLHDEEELPSCSIEENQ</sequence>
<evidence type="ECO:0000313" key="2">
    <source>
        <dbReference type="Proteomes" id="UP001060085"/>
    </source>
</evidence>
<dbReference type="Proteomes" id="UP001060085">
    <property type="component" value="Linkage Group LG03"/>
</dbReference>
<dbReference type="EMBL" id="CM044703">
    <property type="protein sequence ID" value="KAI5672287.1"/>
    <property type="molecule type" value="Genomic_DNA"/>
</dbReference>
<organism evidence="1 2">
    <name type="scientific">Catharanthus roseus</name>
    <name type="common">Madagascar periwinkle</name>
    <name type="synonym">Vinca rosea</name>
    <dbReference type="NCBI Taxonomy" id="4058"/>
    <lineage>
        <taxon>Eukaryota</taxon>
        <taxon>Viridiplantae</taxon>
        <taxon>Streptophyta</taxon>
        <taxon>Embryophyta</taxon>
        <taxon>Tracheophyta</taxon>
        <taxon>Spermatophyta</taxon>
        <taxon>Magnoliopsida</taxon>
        <taxon>eudicotyledons</taxon>
        <taxon>Gunneridae</taxon>
        <taxon>Pentapetalae</taxon>
        <taxon>asterids</taxon>
        <taxon>lamiids</taxon>
        <taxon>Gentianales</taxon>
        <taxon>Apocynaceae</taxon>
        <taxon>Rauvolfioideae</taxon>
        <taxon>Vinceae</taxon>
        <taxon>Catharanthinae</taxon>
        <taxon>Catharanthus</taxon>
    </lineage>
</organism>
<reference evidence="2" key="1">
    <citation type="journal article" date="2023" name="Nat. Plants">
        <title>Single-cell RNA sequencing provides a high-resolution roadmap for understanding the multicellular compartmentation of specialized metabolism.</title>
        <authorList>
            <person name="Sun S."/>
            <person name="Shen X."/>
            <person name="Li Y."/>
            <person name="Li Y."/>
            <person name="Wang S."/>
            <person name="Li R."/>
            <person name="Zhang H."/>
            <person name="Shen G."/>
            <person name="Guo B."/>
            <person name="Wei J."/>
            <person name="Xu J."/>
            <person name="St-Pierre B."/>
            <person name="Chen S."/>
            <person name="Sun C."/>
        </authorList>
    </citation>
    <scope>NUCLEOTIDE SEQUENCE [LARGE SCALE GENOMIC DNA]</scope>
</reference>
<comment type="caution">
    <text evidence="1">The sequence shown here is derived from an EMBL/GenBank/DDBJ whole genome shotgun (WGS) entry which is preliminary data.</text>
</comment>